<dbReference type="Proteomes" id="UP001151516">
    <property type="component" value="Unassembled WGS sequence"/>
</dbReference>
<dbReference type="FunFam" id="3.90.25.70:FF:000001">
    <property type="entry name" value="Fatty acid synthase subunit alpha"/>
    <property type="match status" value="1"/>
</dbReference>
<organism evidence="6 7">
    <name type="scientific">Coemansia spiralis</name>
    <dbReference type="NCBI Taxonomy" id="417178"/>
    <lineage>
        <taxon>Eukaryota</taxon>
        <taxon>Fungi</taxon>
        <taxon>Fungi incertae sedis</taxon>
        <taxon>Zoopagomycota</taxon>
        <taxon>Kickxellomycotina</taxon>
        <taxon>Kickxellomycetes</taxon>
        <taxon>Kickxellales</taxon>
        <taxon>Kickxellaceae</taxon>
        <taxon>Coemansia</taxon>
    </lineage>
</organism>
<keyword evidence="1" id="KW-0596">Phosphopantetheine</keyword>
<dbReference type="Pfam" id="PF01575">
    <property type="entry name" value="MaoC_dehydratas"/>
    <property type="match status" value="1"/>
</dbReference>
<dbReference type="EMBL" id="JANBTX010000523">
    <property type="protein sequence ID" value="KAJ2681903.1"/>
    <property type="molecule type" value="Genomic_DNA"/>
</dbReference>
<dbReference type="Gene3D" id="3.90.25.70">
    <property type="match status" value="1"/>
</dbReference>
<dbReference type="InterPro" id="IPR014043">
    <property type="entry name" value="Acyl_transferase_dom"/>
</dbReference>
<evidence type="ECO:0000256" key="3">
    <source>
        <dbReference type="ARBA" id="ARBA00022679"/>
    </source>
</evidence>
<dbReference type="InterPro" id="IPR016035">
    <property type="entry name" value="Acyl_Trfase/lysoPLipase"/>
</dbReference>
<feature type="non-terminal residue" evidence="6">
    <location>
        <position position="1089"/>
    </location>
</feature>
<keyword evidence="7" id="KW-1185">Reference proteome</keyword>
<dbReference type="Gene3D" id="6.10.60.10">
    <property type="match status" value="1"/>
</dbReference>
<dbReference type="InterPro" id="IPR003965">
    <property type="entry name" value="Fatty_acid_synthase"/>
</dbReference>
<reference evidence="6" key="1">
    <citation type="submission" date="2022-07" db="EMBL/GenBank/DDBJ databases">
        <title>Phylogenomic reconstructions and comparative analyses of Kickxellomycotina fungi.</title>
        <authorList>
            <person name="Reynolds N.K."/>
            <person name="Stajich J.E."/>
            <person name="Barry K."/>
            <person name="Grigoriev I.V."/>
            <person name="Crous P."/>
            <person name="Smith M.E."/>
        </authorList>
    </citation>
    <scope>NUCLEOTIDE SEQUENCE</scope>
    <source>
        <strain evidence="6">CBS 109367</strain>
    </source>
</reference>
<dbReference type="InterPro" id="IPR029069">
    <property type="entry name" value="HotDog_dom_sf"/>
</dbReference>
<dbReference type="InterPro" id="IPR001227">
    <property type="entry name" value="Ac_transferase_dom_sf"/>
</dbReference>
<dbReference type="OrthoDB" id="4251012at2759"/>
<dbReference type="InterPro" id="IPR040899">
    <property type="entry name" value="Fas_alpha_ACP"/>
</dbReference>
<dbReference type="SUPFAM" id="SSF52151">
    <property type="entry name" value="FabD/lysophospholipase-like"/>
    <property type="match status" value="1"/>
</dbReference>
<evidence type="ECO:0000259" key="5">
    <source>
        <dbReference type="PROSITE" id="PS50075"/>
    </source>
</evidence>
<evidence type="ECO:0000256" key="2">
    <source>
        <dbReference type="ARBA" id="ARBA00022553"/>
    </source>
</evidence>
<dbReference type="InterPro" id="IPR050830">
    <property type="entry name" value="Fungal_FAS"/>
</dbReference>
<evidence type="ECO:0000313" key="6">
    <source>
        <dbReference type="EMBL" id="KAJ2681903.1"/>
    </source>
</evidence>
<dbReference type="Gene3D" id="3.40.366.10">
    <property type="entry name" value="Malonyl-Coenzyme A Acyl Carrier Protein, domain 2"/>
    <property type="match status" value="1"/>
</dbReference>
<keyword evidence="4" id="KW-0378">Hydrolase</keyword>
<dbReference type="SUPFAM" id="SSF54637">
    <property type="entry name" value="Thioesterase/thiol ester dehydrase-isomerase"/>
    <property type="match status" value="1"/>
</dbReference>
<dbReference type="PROSITE" id="PS50075">
    <property type="entry name" value="CARRIER"/>
    <property type="match status" value="1"/>
</dbReference>
<dbReference type="AlphaFoldDB" id="A0A9W8GD89"/>
<dbReference type="Gene3D" id="3.30.70.2430">
    <property type="match status" value="1"/>
</dbReference>
<dbReference type="Gene3D" id="3.10.129.10">
    <property type="entry name" value="Hotdog Thioesterase"/>
    <property type="match status" value="1"/>
</dbReference>
<dbReference type="GO" id="GO:0004321">
    <property type="term" value="F:fatty-acyl-CoA synthase activity"/>
    <property type="evidence" value="ECO:0007669"/>
    <property type="project" value="UniProtKB-EC"/>
</dbReference>
<dbReference type="InterPro" id="IPR009081">
    <property type="entry name" value="PP-bd_ACP"/>
</dbReference>
<dbReference type="Pfam" id="PF18325">
    <property type="entry name" value="Fas_alpha_ACP"/>
    <property type="match status" value="1"/>
</dbReference>
<evidence type="ECO:0000256" key="4">
    <source>
        <dbReference type="ARBA" id="ARBA00022801"/>
    </source>
</evidence>
<dbReference type="Pfam" id="PF22235">
    <property type="entry name" value="FAS1_thioest_ins"/>
    <property type="match status" value="1"/>
</dbReference>
<dbReference type="Gene3D" id="6.10.250.1930">
    <property type="match status" value="1"/>
</dbReference>
<dbReference type="InterPro" id="IPR002539">
    <property type="entry name" value="MaoC-like_dom"/>
</dbReference>
<sequence>MSTMPNVIRTISSTAVTSDLFKVLHLYNKYRMVDGAAMLKVGESVGSELFVTGLVSTPIGRKIKLHVNLYRCGQKIATIESVFLSRGDSIDIVKTFDQVLDQRFIIRLDSKDDIAALEVKEWFVYREDVLARVSPGSDIEFCIDSKYHFKSESVYSSVSTVGHAFIKTRSGRSVYIADVNFECGTSAKDPVVEYLRRHEVALDSLLFDHDGYSLISLDETLQSQVRVPDSNWEYARVSADGNPVHVNTYVSEIAGLPGPITHGLWTSASTRALVEHYAANDEPERIRMYQADFVGMVLPQDKLRTELLHVGMKGGRMLVKGITSKVGGGSVLECTAEIEQPATAYVFTGQDSQEVGMGMELYKQSAAARDVWDRADRFMVAKYGVSLLKIVRTNLKELTARFGGRKGKAIRHNYMSLTRMCSSNKGRAVLSFPEITLGSFSHTYRSPIGLLNLTQFTQVALITLAVATMADMHTKLLIQKGAVFAGHSLGEYAALSSISGMFTLEDVLDIGFYRGMLMQSSVERDTQGYSLYGMVAVDPSRLGSGVDKSALTLAIGAICEHSDGLLEVVNYNVHGSQYVVAGTLHQLAMLRLVLDAISKQGAPTHGNWDSHISLIVGNILASPVDSKPVRGRVTIPLPGIDVPFHSRQLLSGVDEFRTLLQGKIRPEIMDYSALHLHYVPNLTALPFEVSREYFGLVHSITKSPVAASILDSWTDGALDSDDSVVRLAAALLVELLAYQFASPVQWIDTQEVLFGKLGVRRLIEVGVSPILSGMAAKTLKSEAFSDKRVEVLHVDRDRDAIYYTQSHEEAPEPIPSALLAPPELDTLPVATTVIEPVASVVQPPGTAEALVDVPLQTLDIVHALVAQKLKHPLAGISALKSIKTLVGGKSTLQNEIVSDLHKEFGSKVPNKAEELSLQDLAAAIGVFSSGLGKHAQAQLARLFSNKMPGGFSLSSVRSILQSAYGLGLQRQDALLLVALTMEPPSRLSGDAEAKAWLGTVAEAYAEKADISYAVSSAGGGSSGQAGAPVISSAEMEKMQQKQHEHIRQQIQVLARYAGMDLREGARMAENERAIALEAQSKLNIFLAEF</sequence>
<dbReference type="GO" id="GO:0004312">
    <property type="term" value="F:fatty acid synthase activity"/>
    <property type="evidence" value="ECO:0007669"/>
    <property type="project" value="InterPro"/>
</dbReference>
<dbReference type="PRINTS" id="PR01483">
    <property type="entry name" value="FASYNTHASE"/>
</dbReference>
<keyword evidence="2" id="KW-0597">Phosphoprotein</keyword>
<dbReference type="CDD" id="cd03447">
    <property type="entry name" value="FAS_MaoC"/>
    <property type="match status" value="1"/>
</dbReference>
<name>A0A9W8GD89_9FUNG</name>
<keyword evidence="6" id="KW-0012">Acyltransferase</keyword>
<dbReference type="GO" id="GO:0005835">
    <property type="term" value="C:fatty acid synthase complex"/>
    <property type="evidence" value="ECO:0007669"/>
    <property type="project" value="InterPro"/>
</dbReference>
<evidence type="ECO:0000313" key="7">
    <source>
        <dbReference type="Proteomes" id="UP001151516"/>
    </source>
</evidence>
<dbReference type="GO" id="GO:0008897">
    <property type="term" value="F:holo-[acyl-carrier-protein] synthase activity"/>
    <property type="evidence" value="ECO:0007669"/>
    <property type="project" value="InterPro"/>
</dbReference>
<keyword evidence="3 6" id="KW-0808">Transferase</keyword>
<protein>
    <submittedName>
        <fullName evidence="6">Fatty acid synthase alpha subunit Lsd1</fullName>
        <ecNumber evidence="6">2.3.1.86</ecNumber>
    </submittedName>
</protein>
<gene>
    <name evidence="6" type="primary">fas2_12</name>
    <name evidence="6" type="ORF">IWW39_006201</name>
</gene>
<dbReference type="Gene3D" id="2.40.128.700">
    <property type="match status" value="1"/>
</dbReference>
<dbReference type="PANTHER" id="PTHR10982">
    <property type="entry name" value="MALONYL COA-ACYL CARRIER PROTEIN TRANSACYLASE"/>
    <property type="match status" value="1"/>
</dbReference>
<dbReference type="EC" id="2.3.1.86" evidence="6"/>
<dbReference type="PANTHER" id="PTHR10982:SF21">
    <property type="entry name" value="FATTY ACID SYNTHASE SUBUNIT BETA"/>
    <property type="match status" value="1"/>
</dbReference>
<dbReference type="GO" id="GO:0016787">
    <property type="term" value="F:hydrolase activity"/>
    <property type="evidence" value="ECO:0007669"/>
    <property type="project" value="UniProtKB-KW"/>
</dbReference>
<feature type="domain" description="Carrier" evidence="5">
    <location>
        <begin position="855"/>
        <end position="931"/>
    </location>
</feature>
<accession>A0A9W8GD89</accession>
<dbReference type="GO" id="GO:0006633">
    <property type="term" value="P:fatty acid biosynthetic process"/>
    <property type="evidence" value="ECO:0007669"/>
    <property type="project" value="InterPro"/>
</dbReference>
<dbReference type="SMART" id="SM00827">
    <property type="entry name" value="PKS_AT"/>
    <property type="match status" value="1"/>
</dbReference>
<dbReference type="Pfam" id="PF00698">
    <property type="entry name" value="Acyl_transf_1"/>
    <property type="match status" value="1"/>
</dbReference>
<evidence type="ECO:0000256" key="1">
    <source>
        <dbReference type="ARBA" id="ARBA00022450"/>
    </source>
</evidence>
<proteinExistence type="predicted"/>
<dbReference type="Gene3D" id="6.10.140.1400">
    <property type="match status" value="1"/>
</dbReference>
<comment type="caution">
    <text evidence="6">The sequence shown here is derived from an EMBL/GenBank/DDBJ whole genome shotgun (WGS) entry which is preliminary data.</text>
</comment>